<sequence length="85" mass="9664">MQPRRDCDIVRSEIHHTTDKYQGPSGYTRPAPRTPHPAAYQQRSPIAAIWRRDPAISHKQAENLAYLHYTSIIVLTVLYPGGVAR</sequence>
<accession>A0A8S4RN41</accession>
<comment type="caution">
    <text evidence="2">The sequence shown here is derived from an EMBL/GenBank/DDBJ whole genome shotgun (WGS) entry which is preliminary data.</text>
</comment>
<feature type="region of interest" description="Disordered" evidence="1">
    <location>
        <begin position="18"/>
        <end position="41"/>
    </location>
</feature>
<evidence type="ECO:0000256" key="1">
    <source>
        <dbReference type="SAM" id="MobiDB-lite"/>
    </source>
</evidence>
<name>A0A8S4RN41_9NEOP</name>
<reference evidence="2" key="1">
    <citation type="submission" date="2022-03" db="EMBL/GenBank/DDBJ databases">
        <authorList>
            <person name="Lindestad O."/>
        </authorList>
    </citation>
    <scope>NUCLEOTIDE SEQUENCE</scope>
</reference>
<organism evidence="2 3">
    <name type="scientific">Pararge aegeria aegeria</name>
    <dbReference type="NCBI Taxonomy" id="348720"/>
    <lineage>
        <taxon>Eukaryota</taxon>
        <taxon>Metazoa</taxon>
        <taxon>Ecdysozoa</taxon>
        <taxon>Arthropoda</taxon>
        <taxon>Hexapoda</taxon>
        <taxon>Insecta</taxon>
        <taxon>Pterygota</taxon>
        <taxon>Neoptera</taxon>
        <taxon>Endopterygota</taxon>
        <taxon>Lepidoptera</taxon>
        <taxon>Glossata</taxon>
        <taxon>Ditrysia</taxon>
        <taxon>Papilionoidea</taxon>
        <taxon>Nymphalidae</taxon>
        <taxon>Satyrinae</taxon>
        <taxon>Satyrini</taxon>
        <taxon>Parargina</taxon>
        <taxon>Pararge</taxon>
    </lineage>
</organism>
<dbReference type="AlphaFoldDB" id="A0A8S4RN41"/>
<proteinExistence type="predicted"/>
<gene>
    <name evidence="2" type="primary">jg26757</name>
    <name evidence="2" type="ORF">PAEG_LOCUS15715</name>
</gene>
<feature type="compositionally biased region" description="Low complexity" evidence="1">
    <location>
        <begin position="28"/>
        <end position="39"/>
    </location>
</feature>
<dbReference type="Proteomes" id="UP000838756">
    <property type="component" value="Unassembled WGS sequence"/>
</dbReference>
<protein>
    <submittedName>
        <fullName evidence="2">Jg26757 protein</fullName>
    </submittedName>
</protein>
<dbReference type="EMBL" id="CAKXAJ010025376">
    <property type="protein sequence ID" value="CAH2238664.1"/>
    <property type="molecule type" value="Genomic_DNA"/>
</dbReference>
<keyword evidence="3" id="KW-1185">Reference proteome</keyword>
<evidence type="ECO:0000313" key="3">
    <source>
        <dbReference type="Proteomes" id="UP000838756"/>
    </source>
</evidence>
<evidence type="ECO:0000313" key="2">
    <source>
        <dbReference type="EMBL" id="CAH2238664.1"/>
    </source>
</evidence>